<dbReference type="AlphaFoldDB" id="A0A1W2EAH6"/>
<dbReference type="InterPro" id="IPR003010">
    <property type="entry name" value="C-N_Hydrolase"/>
</dbReference>
<dbReference type="InterPro" id="IPR036526">
    <property type="entry name" value="C-N_Hydrolase_sf"/>
</dbReference>
<dbReference type="EMBL" id="FWXI01000022">
    <property type="protein sequence ID" value="SMD06655.1"/>
    <property type="molecule type" value="Genomic_DNA"/>
</dbReference>
<keyword evidence="3" id="KW-0378">Hydrolase</keyword>
<accession>A0A1W2EAH6</accession>
<dbReference type="PROSITE" id="PS01227">
    <property type="entry name" value="UPF0012"/>
    <property type="match status" value="1"/>
</dbReference>
<keyword evidence="4" id="KW-1185">Reference proteome</keyword>
<dbReference type="Pfam" id="PF00795">
    <property type="entry name" value="CN_hydrolase"/>
    <property type="match status" value="1"/>
</dbReference>
<dbReference type="Gene3D" id="3.60.110.10">
    <property type="entry name" value="Carbon-nitrogen hydrolase"/>
    <property type="match status" value="1"/>
</dbReference>
<dbReference type="CDD" id="cd07583">
    <property type="entry name" value="nitrilase_5"/>
    <property type="match status" value="1"/>
</dbReference>
<dbReference type="PANTHER" id="PTHR23088">
    <property type="entry name" value="NITRILASE-RELATED"/>
    <property type="match status" value="1"/>
</dbReference>
<feature type="domain" description="CN hydrolase" evidence="2">
    <location>
        <begin position="1"/>
        <end position="236"/>
    </location>
</feature>
<evidence type="ECO:0000256" key="1">
    <source>
        <dbReference type="ARBA" id="ARBA00010613"/>
    </source>
</evidence>
<reference evidence="3 4" key="1">
    <citation type="submission" date="2017-04" db="EMBL/GenBank/DDBJ databases">
        <authorList>
            <person name="Afonso C.L."/>
            <person name="Miller P.J."/>
            <person name="Scott M.A."/>
            <person name="Spackman E."/>
            <person name="Goraichik I."/>
            <person name="Dimitrov K.M."/>
            <person name="Suarez D.L."/>
            <person name="Swayne D.E."/>
        </authorList>
    </citation>
    <scope>NUCLEOTIDE SEQUENCE [LARGE SCALE GENOMIC DNA]</scope>
    <source>
        <strain evidence="3 4">DSM 5090</strain>
    </source>
</reference>
<evidence type="ECO:0000313" key="4">
    <source>
        <dbReference type="Proteomes" id="UP000192738"/>
    </source>
</evidence>
<dbReference type="PROSITE" id="PS50263">
    <property type="entry name" value="CN_HYDROLASE"/>
    <property type="match status" value="1"/>
</dbReference>
<gene>
    <name evidence="3" type="ORF">SAMN04488500_12296</name>
</gene>
<comment type="similarity">
    <text evidence="1">Belongs to the carbon-nitrogen hydrolase superfamily. NIT1/NIT2 family.</text>
</comment>
<proteinExistence type="inferred from homology"/>
<protein>
    <submittedName>
        <fullName evidence="3">Carbon-nitrogen hydrolase</fullName>
    </submittedName>
</protein>
<dbReference type="STRING" id="112901.SAMN04488500_12296"/>
<dbReference type="SUPFAM" id="SSF56317">
    <property type="entry name" value="Carbon-nitrogen hydrolase"/>
    <property type="match status" value="1"/>
</dbReference>
<sequence length="263" mass="28598">MKVAMVQMNVIAGDVAGNKDKGLTLISQAARKAEVVVLPEIWTIGYALKNVAQAAETMDGSLVTQMAAIARDNGVNIVAGSIPLKVDNHIYNSAIIIDRQGTVVASYDKVHLFSLYGEERFFAPGTRLGLFALGDLNAGVGICYDLRFPELFRSLALQGAQVVFVPAEWPAARGGHWRTLIQARAIENHIYVCAVNCVGEHRGGPFYGHSLLVGPEGEVVAEGSDQEAIIYGEIDLARVSEARKNMPTFTDRRPDIYWKGLNQ</sequence>
<dbReference type="GO" id="GO:0016787">
    <property type="term" value="F:hydrolase activity"/>
    <property type="evidence" value="ECO:0007669"/>
    <property type="project" value="UniProtKB-KW"/>
</dbReference>
<dbReference type="RefSeq" id="WP_084577729.1">
    <property type="nucleotide sequence ID" value="NZ_CP155572.1"/>
</dbReference>
<evidence type="ECO:0000313" key="3">
    <source>
        <dbReference type="EMBL" id="SMD06655.1"/>
    </source>
</evidence>
<evidence type="ECO:0000259" key="2">
    <source>
        <dbReference type="PROSITE" id="PS50263"/>
    </source>
</evidence>
<dbReference type="PANTHER" id="PTHR23088:SF27">
    <property type="entry name" value="DEAMINATED GLUTATHIONE AMIDASE"/>
    <property type="match status" value="1"/>
</dbReference>
<organism evidence="3 4">
    <name type="scientific">Sporomusa malonica</name>
    <dbReference type="NCBI Taxonomy" id="112901"/>
    <lineage>
        <taxon>Bacteria</taxon>
        <taxon>Bacillati</taxon>
        <taxon>Bacillota</taxon>
        <taxon>Negativicutes</taxon>
        <taxon>Selenomonadales</taxon>
        <taxon>Sporomusaceae</taxon>
        <taxon>Sporomusa</taxon>
    </lineage>
</organism>
<name>A0A1W2EAH6_9FIRM</name>
<dbReference type="InterPro" id="IPR001110">
    <property type="entry name" value="UPF0012_CS"/>
</dbReference>
<dbReference type="Proteomes" id="UP000192738">
    <property type="component" value="Unassembled WGS sequence"/>
</dbReference>
<dbReference type="OrthoDB" id="9811121at2"/>